<accession>A9WFD3</accession>
<gene>
    <name evidence="2" type="ordered locus">Caur_2918</name>
</gene>
<feature type="domain" description="MrfA-like Zn-binding" evidence="1">
    <location>
        <begin position="486"/>
        <end position="585"/>
    </location>
</feature>
<dbReference type="eggNOG" id="ENOG502Z7NV">
    <property type="taxonomic scope" value="Bacteria"/>
</dbReference>
<organism evidence="2 3">
    <name type="scientific">Chloroflexus aurantiacus (strain ATCC 29366 / DSM 635 / J-10-fl)</name>
    <dbReference type="NCBI Taxonomy" id="324602"/>
    <lineage>
        <taxon>Bacteria</taxon>
        <taxon>Bacillati</taxon>
        <taxon>Chloroflexota</taxon>
        <taxon>Chloroflexia</taxon>
        <taxon>Chloroflexales</taxon>
        <taxon>Chloroflexineae</taxon>
        <taxon>Chloroflexaceae</taxon>
        <taxon>Chloroflexus</taxon>
    </lineage>
</organism>
<dbReference type="STRING" id="324602.Caur_2918"/>
<evidence type="ECO:0000259" key="1">
    <source>
        <dbReference type="Pfam" id="PF09369"/>
    </source>
</evidence>
<dbReference type="KEGG" id="cau:Caur_2918"/>
<evidence type="ECO:0000313" key="3">
    <source>
        <dbReference type="Proteomes" id="UP000002008"/>
    </source>
</evidence>
<evidence type="ECO:0000313" key="2">
    <source>
        <dbReference type="EMBL" id="ABY36117.1"/>
    </source>
</evidence>
<dbReference type="InterPro" id="IPR047721">
    <property type="entry name" value="DrmB"/>
</dbReference>
<keyword evidence="3" id="KW-1185">Reference proteome</keyword>
<dbReference type="HOGENOM" id="CLU_020062_0_0_0"/>
<dbReference type="Pfam" id="PF09369">
    <property type="entry name" value="MZB"/>
    <property type="match status" value="1"/>
</dbReference>
<dbReference type="PATRIC" id="fig|324602.8.peg.3288"/>
<protein>
    <recommendedName>
        <fullName evidence="1">MrfA-like Zn-binding domain-containing protein</fullName>
    </recommendedName>
</protein>
<name>A9WFD3_CHLAA</name>
<dbReference type="InParanoid" id="A9WFD3"/>
<dbReference type="InterPro" id="IPR018973">
    <property type="entry name" value="MZB"/>
</dbReference>
<dbReference type="Proteomes" id="UP000002008">
    <property type="component" value="Chromosome"/>
</dbReference>
<dbReference type="AlphaFoldDB" id="A9WFD3"/>
<dbReference type="EMBL" id="CP000909">
    <property type="protein sequence ID" value="ABY36117.1"/>
    <property type="molecule type" value="Genomic_DNA"/>
</dbReference>
<dbReference type="NCBIfam" id="NF038324">
    <property type="entry name" value="DrmB_fam"/>
    <property type="match status" value="1"/>
</dbReference>
<dbReference type="EnsemblBacteria" id="ABY36117">
    <property type="protein sequence ID" value="ABY36117"/>
    <property type="gene ID" value="Caur_2918"/>
</dbReference>
<reference evidence="3" key="1">
    <citation type="journal article" date="2011" name="BMC Genomics">
        <title>Complete genome sequence of the filamentous anoxygenic phototrophic bacterium Chloroflexus aurantiacus.</title>
        <authorList>
            <person name="Tang K.H."/>
            <person name="Barry K."/>
            <person name="Chertkov O."/>
            <person name="Dalin E."/>
            <person name="Han C.S."/>
            <person name="Hauser L.J."/>
            <person name="Honchak B.M."/>
            <person name="Karbach L.E."/>
            <person name="Land M.L."/>
            <person name="Lapidus A."/>
            <person name="Larimer F.W."/>
            <person name="Mikhailova N."/>
            <person name="Pitluck S."/>
            <person name="Pierson B.K."/>
            <person name="Blankenship R.E."/>
        </authorList>
    </citation>
    <scope>NUCLEOTIDE SEQUENCE [LARGE SCALE GENOMIC DNA]</scope>
    <source>
        <strain evidence="3">ATCC 29366 / DSM 635 / J-10-fl</strain>
    </source>
</reference>
<sequence length="610" mass="68519">MPQIRRSQFLTTYGPGAILEGINGPRIILSTELSDVFSDIDNPTRFEITDQRLSQGLLGGAGILRLPSNAELGKPETKALYKTKRFPAWSLCPIHNILYRKTQDDDRICPRCPRAKNKWEAWRIASRQAIRFVRACPAGHLDDVDWIGIITHTQENCSPSFLLWHGSGALKNITVECPDCKGKINLGVAYSQPWPCSGRFPEKEPEGGGAFRPGCQYESRIIQRGAANLRIPEIVSALVIPRCDTSLHRLLQISDIYAIVLMHETRPFGSKQEFIRTLESLVNRQKLEPEILRQIESYSEEEIFSAIGDILGLAISKTPYEFRRDEFHALLQAAERGHPPAPPKRPGEVPNFEVQLSQVRRNVVWNRLHFRVTPVSRLRVVMVQRGYRRIPAGQSAGAQTVDTVFELSSTPGRRWYIGAELSGEGIFIDLDLKTKPYNMPALNDDDGCVAQLWWQAWQNPDEYLGNSLLAGDSHQLHPTFVWWHTLAHRLINALSVDSGYSSAAIRERIFLDVDERTGQANGGILLYTAQPGGDGTLGGLIALVPEFERVLERALRTLDICSNDPLCGEERFGRDRYNGAACYACSLVSETSCEHRNMSLDRKLLLEGLQ</sequence>
<proteinExistence type="predicted"/>
<dbReference type="RefSeq" id="WP_012258770.1">
    <property type="nucleotide sequence ID" value="NC_010175.1"/>
</dbReference>